<organism evidence="2 3">
    <name type="scientific">Coniella lustricola</name>
    <dbReference type="NCBI Taxonomy" id="2025994"/>
    <lineage>
        <taxon>Eukaryota</taxon>
        <taxon>Fungi</taxon>
        <taxon>Dikarya</taxon>
        <taxon>Ascomycota</taxon>
        <taxon>Pezizomycotina</taxon>
        <taxon>Sordariomycetes</taxon>
        <taxon>Sordariomycetidae</taxon>
        <taxon>Diaporthales</taxon>
        <taxon>Schizoparmaceae</taxon>
        <taxon>Coniella</taxon>
    </lineage>
</organism>
<feature type="compositionally biased region" description="Polar residues" evidence="1">
    <location>
        <begin position="1"/>
        <end position="11"/>
    </location>
</feature>
<feature type="region of interest" description="Disordered" evidence="1">
    <location>
        <begin position="1"/>
        <end position="32"/>
    </location>
</feature>
<dbReference type="AlphaFoldDB" id="A0A2T3ABD6"/>
<dbReference type="InParanoid" id="A0A2T3ABD6"/>
<feature type="compositionally biased region" description="Polar residues" evidence="1">
    <location>
        <begin position="161"/>
        <end position="170"/>
    </location>
</feature>
<evidence type="ECO:0000313" key="2">
    <source>
        <dbReference type="EMBL" id="PSR90405.1"/>
    </source>
</evidence>
<dbReference type="EMBL" id="KZ678420">
    <property type="protein sequence ID" value="PSR90405.1"/>
    <property type="molecule type" value="Genomic_DNA"/>
</dbReference>
<keyword evidence="3" id="KW-1185">Reference proteome</keyword>
<feature type="region of interest" description="Disordered" evidence="1">
    <location>
        <begin position="81"/>
        <end position="170"/>
    </location>
</feature>
<reference evidence="2 3" key="1">
    <citation type="journal article" date="2018" name="Mycol. Prog.">
        <title>Coniella lustricola, a new species from submerged detritus.</title>
        <authorList>
            <person name="Raudabaugh D.B."/>
            <person name="Iturriaga T."/>
            <person name="Carver A."/>
            <person name="Mondo S."/>
            <person name="Pangilinan J."/>
            <person name="Lipzen A."/>
            <person name="He G."/>
            <person name="Amirebrahimi M."/>
            <person name="Grigoriev I.V."/>
            <person name="Miller A.N."/>
        </authorList>
    </citation>
    <scope>NUCLEOTIDE SEQUENCE [LARGE SCALE GENOMIC DNA]</scope>
    <source>
        <strain evidence="2 3">B22-T-1</strain>
    </source>
</reference>
<evidence type="ECO:0000256" key="1">
    <source>
        <dbReference type="SAM" id="MobiDB-lite"/>
    </source>
</evidence>
<proteinExistence type="predicted"/>
<dbReference type="Proteomes" id="UP000241462">
    <property type="component" value="Unassembled WGS sequence"/>
</dbReference>
<protein>
    <submittedName>
        <fullName evidence="2">Uncharacterized protein</fullName>
    </submittedName>
</protein>
<sequence>MSGQQQTTQVHGQAPMLPYSNLYPQDPAQLNFLPGQMQQQNPLQTAEAKPWSYNSKTQQQALQTGFATRGYQCQDFSATVPKAHGQSADGSMGPPPIIPRPIVQVKPPRPLKLSSLVQGGPPPKANPNAFAPSRKGMTTSLPGPSCGPESGTAYAVANPEEQGSQNRART</sequence>
<evidence type="ECO:0000313" key="3">
    <source>
        <dbReference type="Proteomes" id="UP000241462"/>
    </source>
</evidence>
<name>A0A2T3ABD6_9PEZI</name>
<gene>
    <name evidence="2" type="ORF">BD289DRAFT_217199</name>
</gene>
<accession>A0A2T3ABD6</accession>